<protein>
    <submittedName>
        <fullName evidence="8">Manganese transport protein</fullName>
    </submittedName>
</protein>
<evidence type="ECO:0000256" key="7">
    <source>
        <dbReference type="SAM" id="Phobius"/>
    </source>
</evidence>
<keyword evidence="9" id="KW-1185">Reference proteome</keyword>
<dbReference type="GO" id="GO:0034755">
    <property type="term" value="P:iron ion transmembrane transport"/>
    <property type="evidence" value="ECO:0007669"/>
    <property type="project" value="TreeGrafter"/>
</dbReference>
<evidence type="ECO:0000313" key="9">
    <source>
        <dbReference type="Proteomes" id="UP000190102"/>
    </source>
</evidence>
<dbReference type="GO" id="GO:0005886">
    <property type="term" value="C:plasma membrane"/>
    <property type="evidence" value="ECO:0007669"/>
    <property type="project" value="TreeGrafter"/>
</dbReference>
<accession>A0A1T4QEF0</accession>
<evidence type="ECO:0000256" key="6">
    <source>
        <dbReference type="ARBA" id="ARBA00023136"/>
    </source>
</evidence>
<dbReference type="Proteomes" id="UP000190102">
    <property type="component" value="Unassembled WGS sequence"/>
</dbReference>
<dbReference type="NCBIfam" id="NF037982">
    <property type="entry name" value="Nramp_1"/>
    <property type="match status" value="1"/>
</dbReference>
<keyword evidence="3 7" id="KW-0812">Transmembrane</keyword>
<feature type="transmembrane region" description="Helical" evidence="7">
    <location>
        <begin position="125"/>
        <end position="144"/>
    </location>
</feature>
<gene>
    <name evidence="8" type="ORF">SAMN02745119_02362</name>
</gene>
<keyword evidence="5 7" id="KW-1133">Transmembrane helix</keyword>
<feature type="transmembrane region" description="Helical" evidence="7">
    <location>
        <begin position="391"/>
        <end position="413"/>
    </location>
</feature>
<dbReference type="OrthoDB" id="9787548at2"/>
<feature type="transmembrane region" description="Helical" evidence="7">
    <location>
        <begin position="290"/>
        <end position="320"/>
    </location>
</feature>
<feature type="transmembrane region" description="Helical" evidence="7">
    <location>
        <begin position="156"/>
        <end position="174"/>
    </location>
</feature>
<dbReference type="GO" id="GO:0005384">
    <property type="term" value="F:manganese ion transmembrane transporter activity"/>
    <property type="evidence" value="ECO:0007669"/>
    <property type="project" value="TreeGrafter"/>
</dbReference>
<feature type="transmembrane region" description="Helical" evidence="7">
    <location>
        <begin position="242"/>
        <end position="265"/>
    </location>
</feature>
<feature type="transmembrane region" description="Helical" evidence="7">
    <location>
        <begin position="94"/>
        <end position="119"/>
    </location>
</feature>
<dbReference type="RefSeq" id="WP_078790628.1">
    <property type="nucleotide sequence ID" value="NZ_FUWR01000013.1"/>
</dbReference>
<keyword evidence="6 7" id="KW-0472">Membrane</keyword>
<dbReference type="EMBL" id="FUWR01000013">
    <property type="protein sequence ID" value="SKA02109.1"/>
    <property type="molecule type" value="Genomic_DNA"/>
</dbReference>
<feature type="transmembrane region" description="Helical" evidence="7">
    <location>
        <begin position="332"/>
        <end position="350"/>
    </location>
</feature>
<sequence length="417" mass="44801">MNWLSHIGKHASRLASLELFRYIGPGFFVTVGFIDPGNWVTNVAAGSQFGYKLLWVVTLSTVILIVVQHNAAHLGIVTGLCLSEAASKFFKPWLRVLMLGSAMVACVATALAELLGAAIGLNMLTGLPLMVGALFSALFSAWMLFSKNYQRLEKWIMGFVSLIGLAFVFEIWLADVSWVQTFTGWVTPSFPVGALPVIMGVLGAVVMPHNIFLHSEVIQSRQWNEHGDDVIRKQLKYEFLDTLTGMGAGWAINSAMIIMAAAVFYKNGIVVNELPQVTVTLAPVFGKASAVVFALGLLFAGLSSSVTAAMAGGSVFAGIFSEPFDINDPHSRVGLSITLLGALAAIMLLSDPFKGILWSQIALSLQLPLTIIPLILLTSSKKVMGTYANKPYGAAVLWITGLIVIGLNLALLIDMAR</sequence>
<reference evidence="9" key="1">
    <citation type="submission" date="2017-02" db="EMBL/GenBank/DDBJ databases">
        <authorList>
            <person name="Varghese N."/>
            <person name="Submissions S."/>
        </authorList>
    </citation>
    <scope>NUCLEOTIDE SEQUENCE [LARGE SCALE GENOMIC DNA]</scope>
    <source>
        <strain evidence="9">ATCC BAA-34</strain>
    </source>
</reference>
<comment type="subcellular location">
    <subcellularLocation>
        <location evidence="1">Membrane</location>
        <topology evidence="1">Multi-pass membrane protein</topology>
    </subcellularLocation>
</comment>
<feature type="transmembrane region" description="Helical" evidence="7">
    <location>
        <begin position="356"/>
        <end position="379"/>
    </location>
</feature>
<dbReference type="InterPro" id="IPR001046">
    <property type="entry name" value="NRAMP_fam"/>
</dbReference>
<feature type="transmembrane region" description="Helical" evidence="7">
    <location>
        <begin position="194"/>
        <end position="213"/>
    </location>
</feature>
<evidence type="ECO:0000256" key="1">
    <source>
        <dbReference type="ARBA" id="ARBA00004141"/>
    </source>
</evidence>
<dbReference type="STRING" id="115783.SAMN02745119_02362"/>
<evidence type="ECO:0000256" key="3">
    <source>
        <dbReference type="ARBA" id="ARBA00022692"/>
    </source>
</evidence>
<evidence type="ECO:0000313" key="8">
    <source>
        <dbReference type="EMBL" id="SKA02109.1"/>
    </source>
</evidence>
<dbReference type="PRINTS" id="PR00447">
    <property type="entry name" value="NATRESASSCMP"/>
</dbReference>
<dbReference type="Pfam" id="PF01566">
    <property type="entry name" value="Nramp"/>
    <property type="match status" value="1"/>
</dbReference>
<feature type="transmembrane region" description="Helical" evidence="7">
    <location>
        <begin position="53"/>
        <end position="82"/>
    </location>
</feature>
<keyword evidence="2" id="KW-0813">Transport</keyword>
<feature type="transmembrane region" description="Helical" evidence="7">
    <location>
        <begin position="20"/>
        <end position="41"/>
    </location>
</feature>
<keyword evidence="4" id="KW-0769">Symport</keyword>
<evidence type="ECO:0000256" key="5">
    <source>
        <dbReference type="ARBA" id="ARBA00022989"/>
    </source>
</evidence>
<proteinExistence type="predicted"/>
<organism evidence="8 9">
    <name type="scientific">Trichlorobacter thiogenes</name>
    <dbReference type="NCBI Taxonomy" id="115783"/>
    <lineage>
        <taxon>Bacteria</taxon>
        <taxon>Pseudomonadati</taxon>
        <taxon>Thermodesulfobacteriota</taxon>
        <taxon>Desulfuromonadia</taxon>
        <taxon>Geobacterales</taxon>
        <taxon>Geobacteraceae</taxon>
        <taxon>Trichlorobacter</taxon>
    </lineage>
</organism>
<evidence type="ECO:0000256" key="4">
    <source>
        <dbReference type="ARBA" id="ARBA00022847"/>
    </source>
</evidence>
<evidence type="ECO:0000256" key="2">
    <source>
        <dbReference type="ARBA" id="ARBA00022448"/>
    </source>
</evidence>
<dbReference type="AlphaFoldDB" id="A0A1T4QEF0"/>
<dbReference type="PANTHER" id="PTHR11706:SF33">
    <property type="entry name" value="NATURAL RESISTANCE-ASSOCIATED MACROPHAGE PROTEIN 2"/>
    <property type="match status" value="1"/>
</dbReference>
<dbReference type="GO" id="GO:0015293">
    <property type="term" value="F:symporter activity"/>
    <property type="evidence" value="ECO:0007669"/>
    <property type="project" value="UniProtKB-KW"/>
</dbReference>
<dbReference type="PANTHER" id="PTHR11706">
    <property type="entry name" value="SOLUTE CARRIER PROTEIN FAMILY 11 MEMBER"/>
    <property type="match status" value="1"/>
</dbReference>
<dbReference type="GO" id="GO:0015086">
    <property type="term" value="F:cadmium ion transmembrane transporter activity"/>
    <property type="evidence" value="ECO:0007669"/>
    <property type="project" value="TreeGrafter"/>
</dbReference>
<name>A0A1T4QEF0_9BACT</name>